<organism evidence="1 2">
    <name type="scientific">Candidatus Lloydbacteria bacterium RIFOXYC12_FULL_46_25</name>
    <dbReference type="NCBI Taxonomy" id="1798670"/>
    <lineage>
        <taxon>Bacteria</taxon>
        <taxon>Candidatus Lloydiibacteriota</taxon>
    </lineage>
</organism>
<evidence type="ECO:0000313" key="2">
    <source>
        <dbReference type="Proteomes" id="UP000178106"/>
    </source>
</evidence>
<comment type="caution">
    <text evidence="1">The sequence shown here is derived from an EMBL/GenBank/DDBJ whole genome shotgun (WGS) entry which is preliminary data.</text>
</comment>
<dbReference type="EMBL" id="MHLU01000085">
    <property type="protein sequence ID" value="OGZ18550.1"/>
    <property type="molecule type" value="Genomic_DNA"/>
</dbReference>
<accession>A0A1G2DZQ5</accession>
<dbReference type="AlphaFoldDB" id="A0A1G2DZQ5"/>
<reference evidence="1 2" key="1">
    <citation type="journal article" date="2016" name="Nat. Commun.">
        <title>Thousands of microbial genomes shed light on interconnected biogeochemical processes in an aquifer system.</title>
        <authorList>
            <person name="Anantharaman K."/>
            <person name="Brown C.T."/>
            <person name="Hug L.A."/>
            <person name="Sharon I."/>
            <person name="Castelle C.J."/>
            <person name="Probst A.J."/>
            <person name="Thomas B.C."/>
            <person name="Singh A."/>
            <person name="Wilkins M.J."/>
            <person name="Karaoz U."/>
            <person name="Brodie E.L."/>
            <person name="Williams K.H."/>
            <person name="Hubbard S.S."/>
            <person name="Banfield J.F."/>
        </authorList>
    </citation>
    <scope>NUCLEOTIDE SEQUENCE [LARGE SCALE GENOMIC DNA]</scope>
</reference>
<proteinExistence type="predicted"/>
<gene>
    <name evidence="1" type="ORF">A2494_02575</name>
</gene>
<dbReference type="Proteomes" id="UP000178106">
    <property type="component" value="Unassembled WGS sequence"/>
</dbReference>
<sequence>MKGSSAVLIHGLYLGVPDWHAIMIGESAYGKEGRILRGLKIAYEENAHQIFWGTGASEMDGVKEGQYIYDYALAHLPLIAEHLNANILLVKHFIESRSVINTETKNTREEIGAVMKVLARYDIKQLFIVSSPTHGGRCFTEGEVLRLSREFAPQQVRIFATGSDVSYEGSSPKDVVIIEPPHRGDRVHEYPLSVTARKAMRLSRSPQGVEFLKALSEFVDSWAENK</sequence>
<evidence type="ECO:0000313" key="1">
    <source>
        <dbReference type="EMBL" id="OGZ18550.1"/>
    </source>
</evidence>
<evidence type="ECO:0008006" key="3">
    <source>
        <dbReference type="Google" id="ProtNLM"/>
    </source>
</evidence>
<name>A0A1G2DZQ5_9BACT</name>
<protein>
    <recommendedName>
        <fullName evidence="3">DUF218 domain-containing protein</fullName>
    </recommendedName>
</protein>